<dbReference type="EMBL" id="JBHSTI010000008">
    <property type="protein sequence ID" value="MFC6237308.1"/>
    <property type="molecule type" value="Genomic_DNA"/>
</dbReference>
<keyword evidence="2 5" id="KW-0238">DNA-binding</keyword>
<evidence type="ECO:0000256" key="2">
    <source>
        <dbReference type="ARBA" id="ARBA00023125"/>
    </source>
</evidence>
<dbReference type="PANTHER" id="PTHR30146:SF109">
    <property type="entry name" value="HTH-TYPE TRANSCRIPTIONAL REGULATOR GALS"/>
    <property type="match status" value="1"/>
</dbReference>
<dbReference type="CDD" id="cd01392">
    <property type="entry name" value="HTH_LacI"/>
    <property type="match status" value="1"/>
</dbReference>
<dbReference type="GO" id="GO:0003677">
    <property type="term" value="F:DNA binding"/>
    <property type="evidence" value="ECO:0007669"/>
    <property type="project" value="UniProtKB-KW"/>
</dbReference>
<dbReference type="Gene3D" id="1.10.260.40">
    <property type="entry name" value="lambda repressor-like DNA-binding domains"/>
    <property type="match status" value="1"/>
</dbReference>
<name>A0ABW1SZM1_9ACTN</name>
<dbReference type="Proteomes" id="UP001596138">
    <property type="component" value="Unassembled WGS sequence"/>
</dbReference>
<dbReference type="Pfam" id="PF00356">
    <property type="entry name" value="LacI"/>
    <property type="match status" value="1"/>
</dbReference>
<dbReference type="SUPFAM" id="SSF53822">
    <property type="entry name" value="Periplasmic binding protein-like I"/>
    <property type="match status" value="1"/>
</dbReference>
<dbReference type="SMART" id="SM00354">
    <property type="entry name" value="HTH_LACI"/>
    <property type="match status" value="1"/>
</dbReference>
<dbReference type="Gene3D" id="3.40.50.2300">
    <property type="match status" value="2"/>
</dbReference>
<dbReference type="InterPro" id="IPR010982">
    <property type="entry name" value="Lambda_DNA-bd_dom_sf"/>
</dbReference>
<evidence type="ECO:0000256" key="3">
    <source>
        <dbReference type="ARBA" id="ARBA00023163"/>
    </source>
</evidence>
<evidence type="ECO:0000313" key="6">
    <source>
        <dbReference type="Proteomes" id="UP001596138"/>
    </source>
</evidence>
<dbReference type="InterPro" id="IPR028082">
    <property type="entry name" value="Peripla_BP_I"/>
</dbReference>
<dbReference type="PROSITE" id="PS50932">
    <property type="entry name" value="HTH_LACI_2"/>
    <property type="match status" value="1"/>
</dbReference>
<sequence>MAGRVQNPRPTLEMVAAAAGVSRGTASRVLSGATNVSPAAVEAVHKAAAELRYRPNLSARSLVTGRTGLVGLVVNESNDHLFSDPYFAEVARGAHDALSEADVAMVLTLAGDARERDRLIELAALRLDGLLVIHGHSDVELVRGIERMHIPAVFSGRVPITGTSTVWYVDADNRGGARAATEHLLARGCRRVVTITGPRDMAAGHDRHLGWLDAVTDAGLPSSDDHVAVGDFSTDSGRAAMTRLLAAMPDLDGVYVANDLMAFGAIAVLAEHGRSVPGDVAVVGFDDVEAARTSNPPLTTVSQPMAGIGRRMAELLLQQLADPELDPVHEVLPTTLVVRDSA</sequence>
<feature type="domain" description="HTH lacI-type" evidence="4">
    <location>
        <begin position="10"/>
        <end position="64"/>
    </location>
</feature>
<dbReference type="RefSeq" id="WP_386764499.1">
    <property type="nucleotide sequence ID" value="NZ_JBHSTI010000008.1"/>
</dbReference>
<dbReference type="CDD" id="cd06267">
    <property type="entry name" value="PBP1_LacI_sugar_binding-like"/>
    <property type="match status" value="1"/>
</dbReference>
<evidence type="ECO:0000259" key="4">
    <source>
        <dbReference type="PROSITE" id="PS50932"/>
    </source>
</evidence>
<evidence type="ECO:0000256" key="1">
    <source>
        <dbReference type="ARBA" id="ARBA00023015"/>
    </source>
</evidence>
<keyword evidence="1" id="KW-0805">Transcription regulation</keyword>
<keyword evidence="3" id="KW-0804">Transcription</keyword>
<dbReference type="InterPro" id="IPR000843">
    <property type="entry name" value="HTH_LacI"/>
</dbReference>
<dbReference type="PANTHER" id="PTHR30146">
    <property type="entry name" value="LACI-RELATED TRANSCRIPTIONAL REPRESSOR"/>
    <property type="match status" value="1"/>
</dbReference>
<keyword evidence="6" id="KW-1185">Reference proteome</keyword>
<dbReference type="SUPFAM" id="SSF47413">
    <property type="entry name" value="lambda repressor-like DNA-binding domains"/>
    <property type="match status" value="1"/>
</dbReference>
<dbReference type="InterPro" id="IPR046335">
    <property type="entry name" value="LacI/GalR-like_sensor"/>
</dbReference>
<organism evidence="5 6">
    <name type="scientific">Longivirga aurantiaca</name>
    <dbReference type="NCBI Taxonomy" id="1837743"/>
    <lineage>
        <taxon>Bacteria</taxon>
        <taxon>Bacillati</taxon>
        <taxon>Actinomycetota</taxon>
        <taxon>Actinomycetes</taxon>
        <taxon>Sporichthyales</taxon>
        <taxon>Sporichthyaceae</taxon>
        <taxon>Longivirga</taxon>
    </lineage>
</organism>
<comment type="caution">
    <text evidence="5">The sequence shown here is derived from an EMBL/GenBank/DDBJ whole genome shotgun (WGS) entry which is preliminary data.</text>
</comment>
<accession>A0ABW1SZM1</accession>
<protein>
    <submittedName>
        <fullName evidence="5">LacI family DNA-binding transcriptional regulator</fullName>
    </submittedName>
</protein>
<reference evidence="6" key="1">
    <citation type="journal article" date="2019" name="Int. J. Syst. Evol. Microbiol.">
        <title>The Global Catalogue of Microorganisms (GCM) 10K type strain sequencing project: providing services to taxonomists for standard genome sequencing and annotation.</title>
        <authorList>
            <consortium name="The Broad Institute Genomics Platform"/>
            <consortium name="The Broad Institute Genome Sequencing Center for Infectious Disease"/>
            <person name="Wu L."/>
            <person name="Ma J."/>
        </authorList>
    </citation>
    <scope>NUCLEOTIDE SEQUENCE [LARGE SCALE GENOMIC DNA]</scope>
    <source>
        <strain evidence="6">CGMCC 4.7317</strain>
    </source>
</reference>
<evidence type="ECO:0000313" key="5">
    <source>
        <dbReference type="EMBL" id="MFC6237308.1"/>
    </source>
</evidence>
<gene>
    <name evidence="5" type="ORF">ACFQGU_05435</name>
</gene>
<dbReference type="Pfam" id="PF13377">
    <property type="entry name" value="Peripla_BP_3"/>
    <property type="match status" value="1"/>
</dbReference>
<proteinExistence type="predicted"/>